<evidence type="ECO:0000259" key="6">
    <source>
        <dbReference type="Pfam" id="PF13860"/>
    </source>
</evidence>
<evidence type="ECO:0000256" key="5">
    <source>
        <dbReference type="RuleBase" id="RU362076"/>
    </source>
</evidence>
<dbReference type="RefSeq" id="WP_095509406.1">
    <property type="nucleotide sequence ID" value="NZ_MQWD01000001.1"/>
</dbReference>
<dbReference type="GO" id="GO:0044781">
    <property type="term" value="P:bacterial-type flagellum organization"/>
    <property type="evidence" value="ECO:0007669"/>
    <property type="project" value="UniProtKB-UniRule"/>
</dbReference>
<dbReference type="OrthoDB" id="280334at2"/>
<name>A0A271IX45_9BACT</name>
<feature type="domain" description="FlgD/Vpr Ig-like" evidence="6">
    <location>
        <begin position="121"/>
        <end position="196"/>
    </location>
</feature>
<accession>A0A271IX45</accession>
<dbReference type="AlphaFoldDB" id="A0A271IX45"/>
<comment type="function">
    <text evidence="4 5">Required for flagellar hook formation. May act as a scaffolding protein.</text>
</comment>
<gene>
    <name evidence="7" type="ORF">BSZ37_04565</name>
</gene>
<dbReference type="Pfam" id="PF13860">
    <property type="entry name" value="FlgD_ig"/>
    <property type="match status" value="1"/>
</dbReference>
<protein>
    <recommendedName>
        <fullName evidence="2 5">Basal-body rod modification protein FlgD</fullName>
    </recommendedName>
</protein>
<evidence type="ECO:0000313" key="7">
    <source>
        <dbReference type="EMBL" id="PAP75762.1"/>
    </source>
</evidence>
<keyword evidence="8" id="KW-1185">Reference proteome</keyword>
<evidence type="ECO:0000256" key="2">
    <source>
        <dbReference type="ARBA" id="ARBA00016013"/>
    </source>
</evidence>
<sequence>MSPLSSANSAASAFSTAASPGGAQLGRDEFLQLLVAQLRNQDPTSPQDGHEFAAQLAQFSQVEQLTNINAAIGSQAGQLAALAGSVDGLHTGQTDMANRLSGRIDLQAATALIGQTVEMAGATLSWDGATATDVPVRLDGAAREVEVTIRDADGAVVRTLRTGSLEAGAHAIAWDGALADGSDAPAGAYSVSVSAVGPDGQPVGATAVTTGTVERITVDADGVALWVGGRPLAFDALLAVL</sequence>
<dbReference type="EMBL" id="MQWD01000001">
    <property type="protein sequence ID" value="PAP75762.1"/>
    <property type="molecule type" value="Genomic_DNA"/>
</dbReference>
<dbReference type="InterPro" id="IPR005648">
    <property type="entry name" value="FlgD"/>
</dbReference>
<keyword evidence="3 5" id="KW-1005">Bacterial flagellum biogenesis</keyword>
<dbReference type="InterPro" id="IPR025965">
    <property type="entry name" value="FlgD/Vpr_Ig-like"/>
</dbReference>
<evidence type="ECO:0000256" key="3">
    <source>
        <dbReference type="ARBA" id="ARBA00022795"/>
    </source>
</evidence>
<dbReference type="Gene3D" id="2.60.40.4070">
    <property type="match status" value="1"/>
</dbReference>
<dbReference type="Proteomes" id="UP000216339">
    <property type="component" value="Unassembled WGS sequence"/>
</dbReference>
<evidence type="ECO:0000256" key="4">
    <source>
        <dbReference type="ARBA" id="ARBA00024746"/>
    </source>
</evidence>
<evidence type="ECO:0000313" key="8">
    <source>
        <dbReference type="Proteomes" id="UP000216339"/>
    </source>
</evidence>
<dbReference type="Gene3D" id="2.30.30.910">
    <property type="match status" value="1"/>
</dbReference>
<reference evidence="7 8" key="1">
    <citation type="submission" date="2016-11" db="EMBL/GenBank/DDBJ databases">
        <title>Study of marine rhodopsin-containing bacteria.</title>
        <authorList>
            <person name="Yoshizawa S."/>
            <person name="Kumagai Y."/>
            <person name="Kogure K."/>
        </authorList>
    </citation>
    <scope>NUCLEOTIDE SEQUENCE [LARGE SCALE GENOMIC DNA]</scope>
    <source>
        <strain evidence="7 8">SAORIC-28</strain>
    </source>
</reference>
<proteinExistence type="inferred from homology"/>
<organism evidence="7 8">
    <name type="scientific">Rubrivirga marina</name>
    <dbReference type="NCBI Taxonomy" id="1196024"/>
    <lineage>
        <taxon>Bacteria</taxon>
        <taxon>Pseudomonadati</taxon>
        <taxon>Rhodothermota</taxon>
        <taxon>Rhodothermia</taxon>
        <taxon>Rhodothermales</taxon>
        <taxon>Rubricoccaceae</taxon>
        <taxon>Rubrivirga</taxon>
    </lineage>
</organism>
<dbReference type="Pfam" id="PF03963">
    <property type="entry name" value="FlgD"/>
    <property type="match status" value="1"/>
</dbReference>
<comment type="similarity">
    <text evidence="1 5">Belongs to the FlgD family.</text>
</comment>
<comment type="caution">
    <text evidence="7">The sequence shown here is derived from an EMBL/GenBank/DDBJ whole genome shotgun (WGS) entry which is preliminary data.</text>
</comment>
<evidence type="ECO:0000256" key="1">
    <source>
        <dbReference type="ARBA" id="ARBA00010577"/>
    </source>
</evidence>